<dbReference type="FunFam" id="2.60.40.420:FF:000045">
    <property type="entry name" value="Laccase 2"/>
    <property type="match status" value="1"/>
</dbReference>
<feature type="domain" description="Plastocyanin-like" evidence="17">
    <location>
        <begin position="436"/>
        <end position="555"/>
    </location>
</feature>
<comment type="catalytic activity">
    <reaction evidence="14">
        <text>4 L-ascorbate + O2 = 4 monodehydro-L-ascorbate radical + 2 H2O</text>
        <dbReference type="Rhea" id="RHEA:30243"/>
        <dbReference type="ChEBI" id="CHEBI:15377"/>
        <dbReference type="ChEBI" id="CHEBI:15379"/>
        <dbReference type="ChEBI" id="CHEBI:38290"/>
        <dbReference type="ChEBI" id="CHEBI:59513"/>
        <dbReference type="EC" id="1.10.3.3"/>
    </reaction>
</comment>
<dbReference type="OrthoDB" id="2121828at2759"/>
<evidence type="ECO:0000256" key="8">
    <source>
        <dbReference type="ARBA" id="ARBA00022723"/>
    </source>
</evidence>
<evidence type="ECO:0000256" key="1">
    <source>
        <dbReference type="ARBA" id="ARBA00001935"/>
    </source>
</evidence>
<evidence type="ECO:0000256" key="6">
    <source>
        <dbReference type="ARBA" id="ARBA00022095"/>
    </source>
</evidence>
<dbReference type="NCBIfam" id="TIGR03388">
    <property type="entry name" value="ascorbase"/>
    <property type="match status" value="1"/>
</dbReference>
<evidence type="ECO:0000259" key="18">
    <source>
        <dbReference type="Pfam" id="PF07732"/>
    </source>
</evidence>
<evidence type="ECO:0000256" key="11">
    <source>
        <dbReference type="ARBA" id="ARBA00023008"/>
    </source>
</evidence>
<dbReference type="PANTHER" id="PTHR11709">
    <property type="entry name" value="MULTI-COPPER OXIDASE"/>
    <property type="match status" value="1"/>
</dbReference>
<dbReference type="GO" id="GO:0008447">
    <property type="term" value="F:L-ascorbate oxidase activity"/>
    <property type="evidence" value="ECO:0007669"/>
    <property type="project" value="UniProtKB-EC"/>
</dbReference>
<gene>
    <name evidence="19" type="ORF">FH972_008967</name>
</gene>
<evidence type="ECO:0000256" key="13">
    <source>
        <dbReference type="ARBA" id="ARBA00023180"/>
    </source>
</evidence>
<reference evidence="19 20" key="1">
    <citation type="submission" date="2019-06" db="EMBL/GenBank/DDBJ databases">
        <title>A chromosomal-level reference genome of Carpinus fangiana (Coryloideae, Betulaceae).</title>
        <authorList>
            <person name="Yang X."/>
            <person name="Wang Z."/>
            <person name="Zhang L."/>
            <person name="Hao G."/>
            <person name="Liu J."/>
            <person name="Yang Y."/>
        </authorList>
    </citation>
    <scope>NUCLEOTIDE SEQUENCE [LARGE SCALE GENOMIC DNA]</scope>
    <source>
        <strain evidence="19">Cfa_2016G</strain>
        <tissue evidence="19">Leaf</tissue>
    </source>
</reference>
<evidence type="ECO:0000256" key="15">
    <source>
        <dbReference type="SAM" id="SignalP"/>
    </source>
</evidence>
<dbReference type="Pfam" id="PF00394">
    <property type="entry name" value="Cu-oxidase"/>
    <property type="match status" value="1"/>
</dbReference>
<feature type="signal peptide" evidence="15">
    <location>
        <begin position="1"/>
        <end position="24"/>
    </location>
</feature>
<feature type="chain" id="PRO_5024355590" description="L-ascorbate oxidase" evidence="15">
    <location>
        <begin position="25"/>
        <end position="580"/>
    </location>
</feature>
<keyword evidence="15" id="KW-0732">Signal</keyword>
<dbReference type="EC" id="1.10.3.3" evidence="5"/>
<dbReference type="InterPro" id="IPR017760">
    <property type="entry name" value="L-ascorbate_oxidase_pln"/>
</dbReference>
<feature type="domain" description="Plastocyanin-like" evidence="18">
    <location>
        <begin position="41"/>
        <end position="153"/>
    </location>
</feature>
<dbReference type="GO" id="GO:0005576">
    <property type="term" value="C:extracellular region"/>
    <property type="evidence" value="ECO:0007669"/>
    <property type="project" value="UniProtKB-SubCell"/>
</dbReference>
<comment type="cofactor">
    <cofactor evidence="1">
        <name>Cu cation</name>
        <dbReference type="ChEBI" id="CHEBI:23378"/>
    </cofactor>
</comment>
<accession>A0A5N6R355</accession>
<dbReference type="GO" id="GO:0005507">
    <property type="term" value="F:copper ion binding"/>
    <property type="evidence" value="ECO:0007669"/>
    <property type="project" value="InterPro"/>
</dbReference>
<dbReference type="InterPro" id="IPR001117">
    <property type="entry name" value="Cu-oxidase_2nd"/>
</dbReference>
<keyword evidence="10" id="KW-0560">Oxidoreductase</keyword>
<evidence type="ECO:0000313" key="20">
    <source>
        <dbReference type="Proteomes" id="UP000327013"/>
    </source>
</evidence>
<evidence type="ECO:0000256" key="3">
    <source>
        <dbReference type="ARBA" id="ARBA00010609"/>
    </source>
</evidence>
<dbReference type="PROSITE" id="PS00079">
    <property type="entry name" value="MULTICOPPER_OXIDASE1"/>
    <property type="match status" value="1"/>
</dbReference>
<dbReference type="AlphaFoldDB" id="A0A5N6R355"/>
<keyword evidence="8" id="KW-0479">Metal-binding</keyword>
<name>A0A5N6R355_9ROSI</name>
<dbReference type="InterPro" id="IPR045087">
    <property type="entry name" value="Cu-oxidase_fam"/>
</dbReference>
<keyword evidence="13" id="KW-0325">Glycoprotein</keyword>
<dbReference type="InterPro" id="IPR011706">
    <property type="entry name" value="Cu-oxidase_C"/>
</dbReference>
<dbReference type="InterPro" id="IPR002355">
    <property type="entry name" value="Cu_oxidase_Cu_BS"/>
</dbReference>
<dbReference type="CDD" id="cd13893">
    <property type="entry name" value="CuRO_3_AAO"/>
    <property type="match status" value="1"/>
</dbReference>
<dbReference type="PANTHER" id="PTHR11709:SF218">
    <property type="entry name" value="L-ASCORBATE OXIDASE"/>
    <property type="match status" value="1"/>
</dbReference>
<evidence type="ECO:0000256" key="12">
    <source>
        <dbReference type="ARBA" id="ARBA00023157"/>
    </source>
</evidence>
<dbReference type="Proteomes" id="UP000327013">
    <property type="component" value="Chromosome 3"/>
</dbReference>
<evidence type="ECO:0000256" key="9">
    <source>
        <dbReference type="ARBA" id="ARBA00022737"/>
    </source>
</evidence>
<evidence type="ECO:0000313" key="19">
    <source>
        <dbReference type="EMBL" id="KAE8023245.1"/>
    </source>
</evidence>
<dbReference type="PROSITE" id="PS00080">
    <property type="entry name" value="MULTICOPPER_OXIDASE2"/>
    <property type="match status" value="1"/>
</dbReference>
<evidence type="ECO:0000256" key="7">
    <source>
        <dbReference type="ARBA" id="ARBA00022525"/>
    </source>
</evidence>
<keyword evidence="12" id="KW-1015">Disulfide bond</keyword>
<comment type="subunit">
    <text evidence="4">Dimer.</text>
</comment>
<evidence type="ECO:0000256" key="14">
    <source>
        <dbReference type="ARBA" id="ARBA00048908"/>
    </source>
</evidence>
<dbReference type="InterPro" id="IPR011707">
    <property type="entry name" value="Cu-oxidase-like_N"/>
</dbReference>
<organism evidence="19 20">
    <name type="scientific">Carpinus fangiana</name>
    <dbReference type="NCBI Taxonomy" id="176857"/>
    <lineage>
        <taxon>Eukaryota</taxon>
        <taxon>Viridiplantae</taxon>
        <taxon>Streptophyta</taxon>
        <taxon>Embryophyta</taxon>
        <taxon>Tracheophyta</taxon>
        <taxon>Spermatophyta</taxon>
        <taxon>Magnoliopsida</taxon>
        <taxon>eudicotyledons</taxon>
        <taxon>Gunneridae</taxon>
        <taxon>Pentapetalae</taxon>
        <taxon>rosids</taxon>
        <taxon>fabids</taxon>
        <taxon>Fagales</taxon>
        <taxon>Betulaceae</taxon>
        <taxon>Carpinus</taxon>
    </lineage>
</organism>
<comment type="subcellular location">
    <subcellularLocation>
        <location evidence="2">Secreted</location>
    </subcellularLocation>
</comment>
<evidence type="ECO:0000259" key="16">
    <source>
        <dbReference type="Pfam" id="PF00394"/>
    </source>
</evidence>
<dbReference type="InterPro" id="IPR033138">
    <property type="entry name" value="Cu_oxidase_CS"/>
</dbReference>
<dbReference type="SUPFAM" id="SSF49503">
    <property type="entry name" value="Cupredoxins"/>
    <property type="match status" value="3"/>
</dbReference>
<evidence type="ECO:0000256" key="4">
    <source>
        <dbReference type="ARBA" id="ARBA00011473"/>
    </source>
</evidence>
<proteinExistence type="inferred from homology"/>
<evidence type="ECO:0000256" key="5">
    <source>
        <dbReference type="ARBA" id="ARBA00012301"/>
    </source>
</evidence>
<feature type="domain" description="Plastocyanin-like" evidence="16">
    <location>
        <begin position="169"/>
        <end position="332"/>
    </location>
</feature>
<sequence length="580" mass="64833">MAQCRSRLCLVAFFLFSVMMMISSVPTAEAKLGIHFHKWEVKYAYKSPDCFKKLAITINGDSPGPTIYAAQGDRVVVTLTNTLPTENVAVHWHGIRQIGTPWSDGTEGVTQCPIMPGDSFTYEFVVDRAGTYLYHAHYGLQLSAGLYGFIIVSVPLHGVPEPFVYDKDRSIILKDWYHATTYEQSTSLSSIPFGWVGEPQSLLINGRGRFNCSLLNAPSSDHSEICEAKIPECSPYSLTVVHGETYRLRIGSLTSLSALSFQIEGHNMTVVEADGNYVEPFQTKNLYINSGETYSVLVTADQDPSRNYWITTNVVSREPSTPTGLAIFNYYPNHPHKYPPTAPTTGPLWNDTASQLAQSRAIRAHHDFVQPPPPRSDRVIVLLNTQNLIDGYNRWSLNNRSLTLPHTPYLIALKQNFTDAFDQNPPSYDIANYDISKVPDNVNATSSNAVYRISFNTTVDIILQNANTMTPGSSETHPWHMHGHDFWVLGYGSNKFDMVKDPATYNLVDPILKNTVALYPYGWTALRFRTDNPGVWIFHCHIEPHFFMGMGIVFEAGVEMVGTLPTSIMGCGETKRLINP</sequence>
<protein>
    <recommendedName>
        <fullName evidence="6">L-ascorbate oxidase</fullName>
        <ecNumber evidence="5">1.10.3.3</ecNumber>
    </recommendedName>
</protein>
<comment type="similarity">
    <text evidence="3">Belongs to the multicopper oxidase family.</text>
</comment>
<dbReference type="Pfam" id="PF07732">
    <property type="entry name" value="Cu-oxidase_3"/>
    <property type="match status" value="1"/>
</dbReference>
<dbReference type="EMBL" id="CM017323">
    <property type="protein sequence ID" value="KAE8023245.1"/>
    <property type="molecule type" value="Genomic_DNA"/>
</dbReference>
<keyword evidence="20" id="KW-1185">Reference proteome</keyword>
<dbReference type="Pfam" id="PF07731">
    <property type="entry name" value="Cu-oxidase_2"/>
    <property type="match status" value="1"/>
</dbReference>
<keyword evidence="7" id="KW-0964">Secreted</keyword>
<keyword evidence="11" id="KW-0186">Copper</keyword>
<dbReference type="InterPro" id="IPR008972">
    <property type="entry name" value="Cupredoxin"/>
</dbReference>
<dbReference type="Gene3D" id="2.60.40.420">
    <property type="entry name" value="Cupredoxins - blue copper proteins"/>
    <property type="match status" value="3"/>
</dbReference>
<dbReference type="InterPro" id="IPR034267">
    <property type="entry name" value="CuRO_3_AAO"/>
</dbReference>
<evidence type="ECO:0000259" key="17">
    <source>
        <dbReference type="Pfam" id="PF07731"/>
    </source>
</evidence>
<evidence type="ECO:0000256" key="10">
    <source>
        <dbReference type="ARBA" id="ARBA00023002"/>
    </source>
</evidence>
<evidence type="ECO:0000256" key="2">
    <source>
        <dbReference type="ARBA" id="ARBA00004613"/>
    </source>
</evidence>
<keyword evidence="9" id="KW-0677">Repeat</keyword>